<keyword evidence="2" id="KW-0812">Transmembrane</keyword>
<feature type="domain" description="Major facilitator superfamily (MFS) profile" evidence="5">
    <location>
        <begin position="58"/>
        <end position="204"/>
    </location>
</feature>
<dbReference type="Proteomes" id="UP000695022">
    <property type="component" value="Unplaced"/>
</dbReference>
<evidence type="ECO:0000313" key="7">
    <source>
        <dbReference type="RefSeq" id="XP_014678760.1"/>
    </source>
</evidence>
<evidence type="ECO:0000256" key="3">
    <source>
        <dbReference type="ARBA" id="ARBA00022989"/>
    </source>
</evidence>
<sequence>MSPSKYGGGLQSLRLFGRQQDEKSLLKHEEVDELECPPGKKGLPCRIVCPFNLSKRYVLALLSSMGFLISFGIRCNLGVAIVDMIDNSTDKRTGEIRPAEFDWSPSQIGILDSAFFWGYLITQIPGGLIAAKFPANRCFGVAIGTSAFLNLLIPGACKVSIELVIFVRVLQGLVEGVTYPSCHGMWRWWAPPMERSRLATISFC</sequence>
<dbReference type="InterPro" id="IPR020846">
    <property type="entry name" value="MFS_dom"/>
</dbReference>
<feature type="non-terminal residue" evidence="7">
    <location>
        <position position="204"/>
    </location>
</feature>
<evidence type="ECO:0000313" key="6">
    <source>
        <dbReference type="Proteomes" id="UP000695022"/>
    </source>
</evidence>
<keyword evidence="6" id="KW-1185">Reference proteome</keyword>
<dbReference type="PANTHER" id="PTHR11662">
    <property type="entry name" value="SOLUTE CARRIER FAMILY 17"/>
    <property type="match status" value="1"/>
</dbReference>
<dbReference type="PANTHER" id="PTHR11662:SF456">
    <property type="entry name" value="VESICULAR GLUTAMATE TRANSPORTER, ISOFORM A"/>
    <property type="match status" value="1"/>
</dbReference>
<protein>
    <submittedName>
        <fullName evidence="7">Vesicular glutamate transporter 2-like</fullName>
    </submittedName>
</protein>
<dbReference type="InterPro" id="IPR011701">
    <property type="entry name" value="MFS"/>
</dbReference>
<dbReference type="GeneID" id="106818574"/>
<dbReference type="InterPro" id="IPR050382">
    <property type="entry name" value="MFS_Na/Anion_cotransporter"/>
</dbReference>
<reference evidence="7" key="1">
    <citation type="submission" date="2025-08" db="UniProtKB">
        <authorList>
            <consortium name="RefSeq"/>
        </authorList>
    </citation>
    <scope>IDENTIFICATION</scope>
</reference>
<proteinExistence type="predicted"/>
<dbReference type="Pfam" id="PF07690">
    <property type="entry name" value="MFS_1"/>
    <property type="match status" value="1"/>
</dbReference>
<dbReference type="SUPFAM" id="SSF103473">
    <property type="entry name" value="MFS general substrate transporter"/>
    <property type="match status" value="1"/>
</dbReference>
<gene>
    <name evidence="7" type="primary">LOC106818574</name>
</gene>
<dbReference type="PROSITE" id="PS50850">
    <property type="entry name" value="MFS"/>
    <property type="match status" value="1"/>
</dbReference>
<accession>A0ABM1F2T9</accession>
<dbReference type="RefSeq" id="XP_014678760.1">
    <property type="nucleotide sequence ID" value="XM_014823274.1"/>
</dbReference>
<evidence type="ECO:0000256" key="1">
    <source>
        <dbReference type="ARBA" id="ARBA00004141"/>
    </source>
</evidence>
<organism evidence="6 7">
    <name type="scientific">Priapulus caudatus</name>
    <name type="common">Priapulid worm</name>
    <dbReference type="NCBI Taxonomy" id="37621"/>
    <lineage>
        <taxon>Eukaryota</taxon>
        <taxon>Metazoa</taxon>
        <taxon>Ecdysozoa</taxon>
        <taxon>Scalidophora</taxon>
        <taxon>Priapulida</taxon>
        <taxon>Priapulimorpha</taxon>
        <taxon>Priapulimorphida</taxon>
        <taxon>Priapulidae</taxon>
        <taxon>Priapulus</taxon>
    </lineage>
</organism>
<dbReference type="Gene3D" id="1.20.1250.20">
    <property type="entry name" value="MFS general substrate transporter like domains"/>
    <property type="match status" value="1"/>
</dbReference>
<comment type="subcellular location">
    <subcellularLocation>
        <location evidence="1">Membrane</location>
        <topology evidence="1">Multi-pass membrane protein</topology>
    </subcellularLocation>
</comment>
<dbReference type="InterPro" id="IPR036259">
    <property type="entry name" value="MFS_trans_sf"/>
</dbReference>
<name>A0ABM1F2T9_PRICU</name>
<keyword evidence="4" id="KW-0472">Membrane</keyword>
<keyword evidence="3" id="KW-1133">Transmembrane helix</keyword>
<evidence type="ECO:0000259" key="5">
    <source>
        <dbReference type="PROSITE" id="PS50850"/>
    </source>
</evidence>
<evidence type="ECO:0000256" key="4">
    <source>
        <dbReference type="ARBA" id="ARBA00023136"/>
    </source>
</evidence>
<evidence type="ECO:0000256" key="2">
    <source>
        <dbReference type="ARBA" id="ARBA00022692"/>
    </source>
</evidence>